<organism evidence="5 6">
    <name type="scientific">Pseudocohnilembus persalinus</name>
    <name type="common">Ciliate</name>
    <dbReference type="NCBI Taxonomy" id="266149"/>
    <lineage>
        <taxon>Eukaryota</taxon>
        <taxon>Sar</taxon>
        <taxon>Alveolata</taxon>
        <taxon>Ciliophora</taxon>
        <taxon>Intramacronucleata</taxon>
        <taxon>Oligohymenophorea</taxon>
        <taxon>Scuticociliatia</taxon>
        <taxon>Philasterida</taxon>
        <taxon>Pseudocohnilembidae</taxon>
        <taxon>Pseudocohnilembus</taxon>
    </lineage>
</organism>
<dbReference type="InterPro" id="IPR050425">
    <property type="entry name" value="NAD(P)_dehydrat-like"/>
</dbReference>
<dbReference type="InterPro" id="IPR001509">
    <property type="entry name" value="Epimerase_deHydtase"/>
</dbReference>
<dbReference type="InterPro" id="IPR036291">
    <property type="entry name" value="NAD(P)-bd_dom_sf"/>
</dbReference>
<dbReference type="OMA" id="HGRYILA"/>
<dbReference type="InParanoid" id="A0A0V0R133"/>
<dbReference type="AlphaFoldDB" id="A0A0V0R133"/>
<dbReference type="OrthoDB" id="2735536at2759"/>
<evidence type="ECO:0000256" key="1">
    <source>
        <dbReference type="ARBA" id="ARBA00023002"/>
    </source>
</evidence>
<dbReference type="PRINTS" id="PR00081">
    <property type="entry name" value="GDHRDH"/>
</dbReference>
<dbReference type="Proteomes" id="UP000054937">
    <property type="component" value="Unassembled WGS sequence"/>
</dbReference>
<dbReference type="Gene3D" id="3.40.50.720">
    <property type="entry name" value="NAD(P)-binding Rossmann-like Domain"/>
    <property type="match status" value="1"/>
</dbReference>
<dbReference type="PANTHER" id="PTHR10366">
    <property type="entry name" value="NAD DEPENDENT EPIMERASE/DEHYDRATASE"/>
    <property type="match status" value="1"/>
</dbReference>
<name>A0A0V0R133_PSEPJ</name>
<evidence type="ECO:0000313" key="5">
    <source>
        <dbReference type="EMBL" id="KRX07994.1"/>
    </source>
</evidence>
<dbReference type="GO" id="GO:0016616">
    <property type="term" value="F:oxidoreductase activity, acting on the CH-OH group of donors, NAD or NADP as acceptor"/>
    <property type="evidence" value="ECO:0007669"/>
    <property type="project" value="TreeGrafter"/>
</dbReference>
<keyword evidence="3" id="KW-0472">Membrane</keyword>
<accession>A0A0V0R133</accession>
<proteinExistence type="inferred from homology"/>
<evidence type="ECO:0000256" key="3">
    <source>
        <dbReference type="SAM" id="Phobius"/>
    </source>
</evidence>
<dbReference type="PANTHER" id="PTHR10366:SF564">
    <property type="entry name" value="STEROL-4-ALPHA-CARBOXYLATE 3-DEHYDROGENASE, DECARBOXYLATING"/>
    <property type="match status" value="1"/>
</dbReference>
<keyword evidence="6" id="KW-1185">Reference proteome</keyword>
<keyword evidence="3" id="KW-0812">Transmembrane</keyword>
<comment type="similarity">
    <text evidence="2">Belongs to the NAD(P)-dependent epimerase/dehydratase family. Dihydroflavonol-4-reductase subfamily.</text>
</comment>
<dbReference type="InterPro" id="IPR002347">
    <property type="entry name" value="SDR_fam"/>
</dbReference>
<keyword evidence="3" id="KW-1133">Transmembrane helix</keyword>
<sequence length="325" mass="37014">MKKKIVAVTGANGFIGLHIVNKFLNEGFKVVATVRDAQDEKKIKDLKNLDQQENLEIKSADLFDKQNFIEIFKNVNIIVHNASPLINSDKEDDFVKPALAGVENVFDAVLQIPKGQITNVIQISSNSAVGGDPVIIKDHTITENDWSDINVQREKKAWYALSKTLAEKKVLSYENKFKERGITLSRICPVYVLGPILQTDKINISTYKIYQLLTGDLKEIPQKHMNLVDVRDVAEMIYQAVIKNKPGRFVAIEKGYTLEEICKICRKYAGKYEKNIPIKVEDKEENLPAKYNVQSSYDLLGKQMIVTQLLFFFIINFKSIYIILI</sequence>
<dbReference type="Pfam" id="PF01370">
    <property type="entry name" value="Epimerase"/>
    <property type="match status" value="1"/>
</dbReference>
<evidence type="ECO:0000313" key="6">
    <source>
        <dbReference type="Proteomes" id="UP000054937"/>
    </source>
</evidence>
<gene>
    <name evidence="5" type="ORF">PPERSA_06172</name>
</gene>
<dbReference type="EMBL" id="LDAU01000076">
    <property type="protein sequence ID" value="KRX07994.1"/>
    <property type="molecule type" value="Genomic_DNA"/>
</dbReference>
<dbReference type="SUPFAM" id="SSF51735">
    <property type="entry name" value="NAD(P)-binding Rossmann-fold domains"/>
    <property type="match status" value="1"/>
</dbReference>
<evidence type="ECO:0000256" key="2">
    <source>
        <dbReference type="ARBA" id="ARBA00023445"/>
    </source>
</evidence>
<protein>
    <recommendedName>
        <fullName evidence="4">NAD-dependent epimerase/dehydratase domain-containing protein</fullName>
    </recommendedName>
</protein>
<evidence type="ECO:0000259" key="4">
    <source>
        <dbReference type="Pfam" id="PF01370"/>
    </source>
</evidence>
<reference evidence="5 6" key="1">
    <citation type="journal article" date="2015" name="Sci. Rep.">
        <title>Genome of the facultative scuticociliatosis pathogen Pseudocohnilembus persalinus provides insight into its virulence through horizontal gene transfer.</title>
        <authorList>
            <person name="Xiong J."/>
            <person name="Wang G."/>
            <person name="Cheng J."/>
            <person name="Tian M."/>
            <person name="Pan X."/>
            <person name="Warren A."/>
            <person name="Jiang C."/>
            <person name="Yuan D."/>
            <person name="Miao W."/>
        </authorList>
    </citation>
    <scope>NUCLEOTIDE SEQUENCE [LARGE SCALE GENOMIC DNA]</scope>
    <source>
        <strain evidence="5">36N120E</strain>
    </source>
</reference>
<keyword evidence="1" id="KW-0560">Oxidoreductase</keyword>
<comment type="caution">
    <text evidence="5">The sequence shown here is derived from an EMBL/GenBank/DDBJ whole genome shotgun (WGS) entry which is preliminary data.</text>
</comment>
<feature type="domain" description="NAD-dependent epimerase/dehydratase" evidence="4">
    <location>
        <begin position="6"/>
        <end position="243"/>
    </location>
</feature>
<feature type="transmembrane region" description="Helical" evidence="3">
    <location>
        <begin position="305"/>
        <end position="324"/>
    </location>
</feature>